<evidence type="ECO:0000313" key="1">
    <source>
        <dbReference type="EMBL" id="GAA2141725.1"/>
    </source>
</evidence>
<comment type="caution">
    <text evidence="1">The sequence shown here is derived from an EMBL/GenBank/DDBJ whole genome shotgun (WGS) entry which is preliminary data.</text>
</comment>
<gene>
    <name evidence="1" type="ORF">GCM10009760_26200</name>
</gene>
<proteinExistence type="predicted"/>
<dbReference type="Proteomes" id="UP001422759">
    <property type="component" value="Unassembled WGS sequence"/>
</dbReference>
<protein>
    <submittedName>
        <fullName evidence="1">Uncharacterized protein</fullName>
    </submittedName>
</protein>
<name>A0ABN2ZG83_9ACTN</name>
<sequence length="88" mass="9798">MSPHPTASNVTDDQIDAMRHTITALRERDALTVGTLDALLTLFTGWSDSTAKRTAVLEREIRSLRAQLATRCKCAVRQQTDSFNTHRG</sequence>
<accession>A0ABN2ZG83</accession>
<dbReference type="RefSeq" id="WP_344464259.1">
    <property type="nucleotide sequence ID" value="NZ_BAAANT010000012.1"/>
</dbReference>
<organism evidence="1 2">
    <name type="scientific">Kitasatospora kazusensis</name>
    <dbReference type="NCBI Taxonomy" id="407974"/>
    <lineage>
        <taxon>Bacteria</taxon>
        <taxon>Bacillati</taxon>
        <taxon>Actinomycetota</taxon>
        <taxon>Actinomycetes</taxon>
        <taxon>Kitasatosporales</taxon>
        <taxon>Streptomycetaceae</taxon>
        <taxon>Kitasatospora</taxon>
    </lineage>
</organism>
<keyword evidence="2" id="KW-1185">Reference proteome</keyword>
<dbReference type="EMBL" id="BAAANT010000012">
    <property type="protein sequence ID" value="GAA2141725.1"/>
    <property type="molecule type" value="Genomic_DNA"/>
</dbReference>
<evidence type="ECO:0000313" key="2">
    <source>
        <dbReference type="Proteomes" id="UP001422759"/>
    </source>
</evidence>
<reference evidence="1 2" key="1">
    <citation type="journal article" date="2019" name="Int. J. Syst. Evol. Microbiol.">
        <title>The Global Catalogue of Microorganisms (GCM) 10K type strain sequencing project: providing services to taxonomists for standard genome sequencing and annotation.</title>
        <authorList>
            <consortium name="The Broad Institute Genomics Platform"/>
            <consortium name="The Broad Institute Genome Sequencing Center for Infectious Disease"/>
            <person name="Wu L."/>
            <person name="Ma J."/>
        </authorList>
    </citation>
    <scope>NUCLEOTIDE SEQUENCE [LARGE SCALE GENOMIC DNA]</scope>
    <source>
        <strain evidence="1 2">JCM 14560</strain>
    </source>
</reference>